<sequence length="334" mass="38843">MAKIRWNIICNPKVKRGAGVVNLGVKNKALLAKWSWRFDVEKEALWRKNVKVPPRVHCFLWMLAIDGLPTKEFLAKRGVCFQNLSLNCPWCEGVPECASHLFFSVIFKWWEVVWKQAEGFSDFFVLCNNVSAACWTIWLARNGLIFDKKRVYMENLVFLSKMRALLWIRSIHDEILLQEDLWWISLLKCRVESVRSNSFMFRWRSPPTGWLKFNICRIELENKAGAIFSGAIFANNAEEAEIGAVKIALDVFITMNWKPKESLFIEFGTLVAFSWCVNKVIRPWLLHLVFVDIERSMMKVGNVVFSLADRNGNGMVFSLAMAGVNRMQIFKSWW</sequence>
<keyword evidence="3" id="KW-1185">Reference proteome</keyword>
<accession>A0A5D2QTR7</accession>
<dbReference type="Pfam" id="PF13966">
    <property type="entry name" value="zf-RVT"/>
    <property type="match status" value="1"/>
</dbReference>
<evidence type="ECO:0000259" key="1">
    <source>
        <dbReference type="Pfam" id="PF13966"/>
    </source>
</evidence>
<dbReference type="InterPro" id="IPR026960">
    <property type="entry name" value="RVT-Znf"/>
</dbReference>
<evidence type="ECO:0000313" key="3">
    <source>
        <dbReference type="Proteomes" id="UP000322667"/>
    </source>
</evidence>
<evidence type="ECO:0000313" key="2">
    <source>
        <dbReference type="EMBL" id="TYI31977.1"/>
    </source>
</evidence>
<reference evidence="2 3" key="1">
    <citation type="submission" date="2019-07" db="EMBL/GenBank/DDBJ databases">
        <title>WGS assembly of Gossypium tomentosum.</title>
        <authorList>
            <person name="Chen Z.J."/>
            <person name="Sreedasyam A."/>
            <person name="Ando A."/>
            <person name="Song Q."/>
            <person name="De L."/>
            <person name="Hulse-Kemp A."/>
            <person name="Ding M."/>
            <person name="Ye W."/>
            <person name="Kirkbride R."/>
            <person name="Jenkins J."/>
            <person name="Plott C."/>
            <person name="Lovell J."/>
            <person name="Lin Y.-M."/>
            <person name="Vaughn R."/>
            <person name="Liu B."/>
            <person name="Li W."/>
            <person name="Simpson S."/>
            <person name="Scheffler B."/>
            <person name="Saski C."/>
            <person name="Grover C."/>
            <person name="Hu G."/>
            <person name="Conover J."/>
            <person name="Carlson J."/>
            <person name="Shu S."/>
            <person name="Boston L."/>
            <person name="Williams M."/>
            <person name="Peterson D."/>
            <person name="Mcgee K."/>
            <person name="Jones D."/>
            <person name="Wendel J."/>
            <person name="Stelly D."/>
            <person name="Grimwood J."/>
            <person name="Schmutz J."/>
        </authorList>
    </citation>
    <scope>NUCLEOTIDE SEQUENCE [LARGE SCALE GENOMIC DNA]</scope>
    <source>
        <strain evidence="2">7179.01</strain>
    </source>
</reference>
<protein>
    <recommendedName>
        <fullName evidence="1">Reverse transcriptase zinc-binding domain-containing protein</fullName>
    </recommendedName>
</protein>
<feature type="domain" description="Reverse transcriptase zinc-binding" evidence="1">
    <location>
        <begin position="42"/>
        <end position="104"/>
    </location>
</feature>
<dbReference type="AlphaFoldDB" id="A0A5D2QTR7"/>
<dbReference type="Proteomes" id="UP000322667">
    <property type="component" value="Chromosome A04"/>
</dbReference>
<organism evidence="2 3">
    <name type="scientific">Gossypium tomentosum</name>
    <name type="common">Hawaiian cotton</name>
    <name type="synonym">Gossypium sandvicense</name>
    <dbReference type="NCBI Taxonomy" id="34277"/>
    <lineage>
        <taxon>Eukaryota</taxon>
        <taxon>Viridiplantae</taxon>
        <taxon>Streptophyta</taxon>
        <taxon>Embryophyta</taxon>
        <taxon>Tracheophyta</taxon>
        <taxon>Spermatophyta</taxon>
        <taxon>Magnoliopsida</taxon>
        <taxon>eudicotyledons</taxon>
        <taxon>Gunneridae</taxon>
        <taxon>Pentapetalae</taxon>
        <taxon>rosids</taxon>
        <taxon>malvids</taxon>
        <taxon>Malvales</taxon>
        <taxon>Malvaceae</taxon>
        <taxon>Malvoideae</taxon>
        <taxon>Gossypium</taxon>
    </lineage>
</organism>
<name>A0A5D2QTR7_GOSTO</name>
<dbReference type="EMBL" id="CM017613">
    <property type="protein sequence ID" value="TYI31977.1"/>
    <property type="molecule type" value="Genomic_DNA"/>
</dbReference>
<proteinExistence type="predicted"/>
<gene>
    <name evidence="2" type="ORF">ES332_A04G025100v1</name>
</gene>